<dbReference type="Pfam" id="PF00072">
    <property type="entry name" value="Response_reg"/>
    <property type="match status" value="2"/>
</dbReference>
<dbReference type="SUPFAM" id="SSF55785">
    <property type="entry name" value="PYP-like sensor domain (PAS domain)"/>
    <property type="match status" value="1"/>
</dbReference>
<reference evidence="10 11" key="1">
    <citation type="submission" date="2021-08" db="EMBL/GenBank/DDBJ databases">
        <authorList>
            <person name="Zhang D."/>
            <person name="Zhang A."/>
            <person name="Wang L."/>
        </authorList>
    </citation>
    <scope>NUCLEOTIDE SEQUENCE [LARGE SCALE GENOMIC DNA]</scope>
    <source>
        <strain evidence="10 11">WL0086</strain>
    </source>
</reference>
<evidence type="ECO:0000256" key="2">
    <source>
        <dbReference type="ARBA" id="ARBA00012438"/>
    </source>
</evidence>
<dbReference type="InterPro" id="IPR000700">
    <property type="entry name" value="PAS-assoc_C"/>
</dbReference>
<protein>
    <recommendedName>
        <fullName evidence="2">histidine kinase</fullName>
        <ecNumber evidence="2">2.7.13.3</ecNumber>
    </recommendedName>
</protein>
<dbReference type="InterPro" id="IPR003594">
    <property type="entry name" value="HATPase_dom"/>
</dbReference>
<evidence type="ECO:0000259" key="6">
    <source>
        <dbReference type="PROSITE" id="PS50109"/>
    </source>
</evidence>
<evidence type="ECO:0000256" key="4">
    <source>
        <dbReference type="ARBA" id="ARBA00023012"/>
    </source>
</evidence>
<dbReference type="InterPro" id="IPR005467">
    <property type="entry name" value="His_kinase_dom"/>
</dbReference>
<dbReference type="PRINTS" id="PR00344">
    <property type="entry name" value="BCTRLSENSOR"/>
</dbReference>
<dbReference type="InterPro" id="IPR035965">
    <property type="entry name" value="PAS-like_dom_sf"/>
</dbReference>
<evidence type="ECO:0000259" key="7">
    <source>
        <dbReference type="PROSITE" id="PS50110"/>
    </source>
</evidence>
<keyword evidence="11" id="KW-1185">Reference proteome</keyword>
<dbReference type="PANTHER" id="PTHR45339">
    <property type="entry name" value="HYBRID SIGNAL TRANSDUCTION HISTIDINE KINASE J"/>
    <property type="match status" value="1"/>
</dbReference>
<dbReference type="Gene3D" id="1.10.287.130">
    <property type="match status" value="1"/>
</dbReference>
<dbReference type="Gene3D" id="3.30.450.20">
    <property type="entry name" value="PAS domain"/>
    <property type="match status" value="1"/>
</dbReference>
<feature type="modified residue" description="4-aspartylphosphate" evidence="5">
    <location>
        <position position="453"/>
    </location>
</feature>
<dbReference type="InterPro" id="IPR036097">
    <property type="entry name" value="HisK_dim/P_sf"/>
</dbReference>
<accession>A0ABZ1C2A0</accession>
<dbReference type="SUPFAM" id="SSF55874">
    <property type="entry name" value="ATPase domain of HSP90 chaperone/DNA topoisomerase II/histidine kinase"/>
    <property type="match status" value="1"/>
</dbReference>
<dbReference type="Pfam" id="PF02518">
    <property type="entry name" value="HATPase_c"/>
    <property type="match status" value="1"/>
</dbReference>
<dbReference type="InterPro" id="IPR003661">
    <property type="entry name" value="HisK_dim/P_dom"/>
</dbReference>
<dbReference type="CDD" id="cd17546">
    <property type="entry name" value="REC_hyHK_CKI1_RcsC-like"/>
    <property type="match status" value="1"/>
</dbReference>
<dbReference type="PROSITE" id="PS50109">
    <property type="entry name" value="HIS_KIN"/>
    <property type="match status" value="1"/>
</dbReference>
<feature type="domain" description="Histidine kinase" evidence="6">
    <location>
        <begin position="161"/>
        <end position="383"/>
    </location>
</feature>
<dbReference type="InterPro" id="IPR013767">
    <property type="entry name" value="PAS_fold"/>
</dbReference>
<reference evidence="10 11" key="2">
    <citation type="submission" date="2023-12" db="EMBL/GenBank/DDBJ databases">
        <title>Description of an unclassified Opitutus bacterium of Verrucomicrobiota.</title>
        <authorList>
            <person name="Zhang D.-F."/>
        </authorList>
    </citation>
    <scope>NUCLEOTIDE SEQUENCE [LARGE SCALE GENOMIC DNA]</scope>
    <source>
        <strain evidence="10 11">WL0086</strain>
    </source>
</reference>
<dbReference type="EMBL" id="CP139781">
    <property type="protein sequence ID" value="WRQ85624.1"/>
    <property type="molecule type" value="Genomic_DNA"/>
</dbReference>
<evidence type="ECO:0000313" key="10">
    <source>
        <dbReference type="EMBL" id="WRQ85624.1"/>
    </source>
</evidence>
<evidence type="ECO:0000256" key="1">
    <source>
        <dbReference type="ARBA" id="ARBA00000085"/>
    </source>
</evidence>
<dbReference type="SMART" id="SM00091">
    <property type="entry name" value="PAS"/>
    <property type="match status" value="1"/>
</dbReference>
<dbReference type="SUPFAM" id="SSF52172">
    <property type="entry name" value="CheY-like"/>
    <property type="match status" value="2"/>
</dbReference>
<proteinExistence type="predicted"/>
<dbReference type="EC" id="2.7.13.3" evidence="2"/>
<comment type="catalytic activity">
    <reaction evidence="1">
        <text>ATP + protein L-histidine = ADP + protein N-phospho-L-histidine.</text>
        <dbReference type="EC" id="2.7.13.3"/>
    </reaction>
</comment>
<dbReference type="SMART" id="SM00086">
    <property type="entry name" value="PAC"/>
    <property type="match status" value="1"/>
</dbReference>
<name>A0ABZ1C2A0_9BACT</name>
<dbReference type="InterPro" id="IPR004358">
    <property type="entry name" value="Sig_transdc_His_kin-like_C"/>
</dbReference>
<feature type="domain" description="PAC" evidence="9">
    <location>
        <begin position="91"/>
        <end position="143"/>
    </location>
</feature>
<dbReference type="CDD" id="cd16922">
    <property type="entry name" value="HATPase_EvgS-ArcB-TorS-like"/>
    <property type="match status" value="1"/>
</dbReference>
<dbReference type="InterPro" id="IPR011006">
    <property type="entry name" value="CheY-like_superfamily"/>
</dbReference>
<feature type="domain" description="PAS" evidence="8">
    <location>
        <begin position="14"/>
        <end position="55"/>
    </location>
</feature>
<dbReference type="NCBIfam" id="TIGR00229">
    <property type="entry name" value="sensory_box"/>
    <property type="match status" value="1"/>
</dbReference>
<dbReference type="PROSITE" id="PS50112">
    <property type="entry name" value="PAS"/>
    <property type="match status" value="1"/>
</dbReference>
<evidence type="ECO:0000256" key="5">
    <source>
        <dbReference type="PROSITE-ProRule" id="PRU00169"/>
    </source>
</evidence>
<feature type="modified residue" description="4-aspartylphosphate" evidence="5">
    <location>
        <position position="608"/>
    </location>
</feature>
<dbReference type="InterPro" id="IPR001610">
    <property type="entry name" value="PAC"/>
</dbReference>
<dbReference type="InterPro" id="IPR000014">
    <property type="entry name" value="PAS"/>
</dbReference>
<dbReference type="SUPFAM" id="SSF47384">
    <property type="entry name" value="Homodimeric domain of signal transducing histidine kinase"/>
    <property type="match status" value="1"/>
</dbReference>
<dbReference type="CDD" id="cd00082">
    <property type="entry name" value="HisKA"/>
    <property type="match status" value="1"/>
</dbReference>
<dbReference type="CDD" id="cd00130">
    <property type="entry name" value="PAS"/>
    <property type="match status" value="1"/>
</dbReference>
<keyword evidence="4" id="KW-0902">Two-component regulatory system</keyword>
<dbReference type="InterPro" id="IPR001789">
    <property type="entry name" value="Sig_transdc_resp-reg_receiver"/>
</dbReference>
<feature type="domain" description="Response regulatory" evidence="7">
    <location>
        <begin position="559"/>
        <end position="677"/>
    </location>
</feature>
<dbReference type="Gene3D" id="3.40.50.2300">
    <property type="match status" value="2"/>
</dbReference>
<keyword evidence="3 5" id="KW-0597">Phosphoprotein</keyword>
<evidence type="ECO:0000259" key="8">
    <source>
        <dbReference type="PROSITE" id="PS50112"/>
    </source>
</evidence>
<dbReference type="InterPro" id="IPR036890">
    <property type="entry name" value="HATPase_C_sf"/>
</dbReference>
<dbReference type="PROSITE" id="PS50110">
    <property type="entry name" value="RESPONSE_REGULATORY"/>
    <property type="match status" value="2"/>
</dbReference>
<gene>
    <name evidence="10" type="ORF">K1X11_012500</name>
</gene>
<dbReference type="RefSeq" id="WP_221032833.1">
    <property type="nucleotide sequence ID" value="NZ_CP139781.1"/>
</dbReference>
<feature type="domain" description="Response regulatory" evidence="7">
    <location>
        <begin position="403"/>
        <end position="518"/>
    </location>
</feature>
<dbReference type="PROSITE" id="PS50113">
    <property type="entry name" value="PAC"/>
    <property type="match status" value="1"/>
</dbReference>
<organism evidence="10 11">
    <name type="scientific">Actomonas aquatica</name>
    <dbReference type="NCBI Taxonomy" id="2866162"/>
    <lineage>
        <taxon>Bacteria</taxon>
        <taxon>Pseudomonadati</taxon>
        <taxon>Verrucomicrobiota</taxon>
        <taxon>Opitutia</taxon>
        <taxon>Opitutales</taxon>
        <taxon>Opitutaceae</taxon>
        <taxon>Actomonas</taxon>
    </lineage>
</organism>
<dbReference type="SMART" id="SM00387">
    <property type="entry name" value="HATPase_c"/>
    <property type="match status" value="1"/>
</dbReference>
<dbReference type="Pfam" id="PF00989">
    <property type="entry name" value="PAS"/>
    <property type="match status" value="1"/>
</dbReference>
<evidence type="ECO:0000256" key="3">
    <source>
        <dbReference type="ARBA" id="ARBA00022553"/>
    </source>
</evidence>
<dbReference type="Proteomes" id="UP000738431">
    <property type="component" value="Chromosome"/>
</dbReference>
<dbReference type="SMART" id="SM00448">
    <property type="entry name" value="REC"/>
    <property type="match status" value="2"/>
</dbReference>
<sequence length="692" mass="75293">MSVHFSAPAGLPSEFERYAGIVHNAVEGVFQSTPDGRYLLVNPALARMYGYAGPDELMAQSVVSDISRLIYFDPAKRREFAERMQRDGVVEGMEYQVRRKDGAVIWIRESARAVRGPDGQVQYYEGFVQDISVRKEAEEALRKAKEAAEAANRAKSQFLAMMSHEIRTPMNGVIGMASLLSDTALDEQQGEFVETIRQSGDLLMSVINDILDFSKIESGHIEVEHEEFLLSDCVEVALDIFAQRATKRNLDFLYDIHPAVPSIVKGDCMRLRQVLVNLLGNAVKFTEEGEVALTVSTGELQPDGRQRLLFSVRDTGIGIPDASVSRLFETFYQVDASTTRRYGGTGLGLAISKRLIELMGGEVEVESELGRGSVFRFSVVVEPVASDVVPPTESGRPVLAGRRLLIVDDNETNRRILGTMARNHGMQPVLANSGREALSVLDGGGRIDFAILDMQMPEMDGVDLAKAIRRREAFAQLPLVMLSSLCLQDLGAGRALFQASLTKPAKPAQVLATLLRLAQAEPDGEPVEAEVMSAPSRPPVVAGPASTDPVVTPPFGNLKVLLAEDNLVNQRVAAVMLRRLGCDVSLALDGNEAVAAAAQTKFDVILMDVHMPAMDGEAATREIRAASDAGAHRPWIIALTANAMEGDRERCLRCGMDDYISKPVRIPQLAKVLERAVLASHEAGTAAPFALT</sequence>
<dbReference type="Pfam" id="PF00512">
    <property type="entry name" value="HisKA"/>
    <property type="match status" value="1"/>
</dbReference>
<dbReference type="SMART" id="SM00388">
    <property type="entry name" value="HisKA"/>
    <property type="match status" value="1"/>
</dbReference>
<dbReference type="PANTHER" id="PTHR45339:SF1">
    <property type="entry name" value="HYBRID SIGNAL TRANSDUCTION HISTIDINE KINASE J"/>
    <property type="match status" value="1"/>
</dbReference>
<evidence type="ECO:0000259" key="9">
    <source>
        <dbReference type="PROSITE" id="PS50113"/>
    </source>
</evidence>
<dbReference type="Gene3D" id="3.30.565.10">
    <property type="entry name" value="Histidine kinase-like ATPase, C-terminal domain"/>
    <property type="match status" value="1"/>
</dbReference>
<evidence type="ECO:0000313" key="11">
    <source>
        <dbReference type="Proteomes" id="UP000738431"/>
    </source>
</evidence>